<keyword evidence="3 5" id="KW-0347">Helicase</keyword>
<dbReference type="EMBL" id="JARMAB010000025">
    <property type="protein sequence ID" value="MED1204583.1"/>
    <property type="molecule type" value="Genomic_DNA"/>
</dbReference>
<dbReference type="InterPro" id="IPR013986">
    <property type="entry name" value="DExx_box_DNA_helicase_dom_sf"/>
</dbReference>
<dbReference type="NCBIfam" id="NF041464">
    <property type="entry name" value="HelD_BACSU"/>
    <property type="match status" value="1"/>
</dbReference>
<evidence type="ECO:0000256" key="4">
    <source>
        <dbReference type="ARBA" id="ARBA00022840"/>
    </source>
</evidence>
<keyword evidence="2 5" id="KW-0378">Hydrolase</keyword>
<evidence type="ECO:0000256" key="5">
    <source>
        <dbReference type="PROSITE-ProRule" id="PRU00560"/>
    </source>
</evidence>
<dbReference type="RefSeq" id="WP_066268135.1">
    <property type="nucleotide sequence ID" value="NZ_JARMAB010000025.1"/>
</dbReference>
<dbReference type="InterPro" id="IPR027785">
    <property type="entry name" value="UvrD-like_helicase_C"/>
</dbReference>
<sequence length="779" mass="90767">MDIHHDEWIEEQKRVDDTVDKVKRKEENLKASVELVKAEATEIRKNFWEDVTVNLDEPDDVAETHTSIRQQAELLSERERSYGHAEENVKTLRRLAYSPYFARIDFQEADEPLEKIYIGIASFINEKDEHLVYDWRAPISSIYYDGVPGPVSYQTPDGFREGEMTLKRQFLIRSGKIEAMFDTGMTIGDEMLQEMLGEKANTYMKNIVSTIQEEQNRIIRDAKSNLLFVQGAAGSGKTSAALQRIAFLLYHFRDSLQAEQIILFSPNKLFNSYISKVLPELGENNMQQTTFLDYAQSRLGPAFEVESLFEQFENRVNDELAEAVWRKEAIRLKGSKSFFNAVQSYAENVMNDGLMFRDIRFRGETLIGKETIAELFYSYGSSYSMPNRMNLVAKEILRKLAVLAKEQEKSEWVEAEMELLDREDYLKAYRHSQKGSKKEGIRFDSFDKEKGFLAKEIVNQHFARLKRMVKRYRFINLKSQYMDFLKKVPDFMDQPLLSFKTEEWSRIIKHTEEYMQKKRIYMEDLVPFLFLGDLITGKRSQTSMKHVFIDEIQDYSEAQLAYLKFLFPFSKFTMLGDINQTIYGFGQQNLLDSIVKLMGEERAEIVRLKKSYRSTLPITRFTKEILKGGEEIELFERDGDLPIVAVVPDKASQIELIAKQAKELAKESRSVAIIGKSMKECEEAYNYLSEKLEITLMGEKNTELTEGIILLPSYLAKGLEFDHVMILNASKERYTEESERTLLYTMCTRAMHHLYVISVGRPTHLLDDVPEEYYELRQY</sequence>
<reference evidence="7 8" key="1">
    <citation type="submission" date="2023-03" db="EMBL/GenBank/DDBJ databases">
        <title>Bacillus Genome Sequencing.</title>
        <authorList>
            <person name="Dunlap C."/>
        </authorList>
    </citation>
    <scope>NUCLEOTIDE SEQUENCE [LARGE SCALE GENOMIC DNA]</scope>
    <source>
        <strain evidence="7 8">B-23453</strain>
    </source>
</reference>
<dbReference type="PANTHER" id="PTHR11070">
    <property type="entry name" value="UVRD / RECB / PCRA DNA HELICASE FAMILY MEMBER"/>
    <property type="match status" value="1"/>
</dbReference>
<accession>A0ABU6MLT6</accession>
<comment type="caution">
    <text evidence="7">The sequence shown here is derived from an EMBL/GenBank/DDBJ whole genome shotgun (WGS) entry which is preliminary data.</text>
</comment>
<dbReference type="InterPro" id="IPR000212">
    <property type="entry name" value="DNA_helicase_UvrD/REP"/>
</dbReference>
<organism evidence="7 8">
    <name type="scientific">Heyndrickxia acidicola</name>
    <dbReference type="NCBI Taxonomy" id="209389"/>
    <lineage>
        <taxon>Bacteria</taxon>
        <taxon>Bacillati</taxon>
        <taxon>Bacillota</taxon>
        <taxon>Bacilli</taxon>
        <taxon>Bacillales</taxon>
        <taxon>Bacillaceae</taxon>
        <taxon>Heyndrickxia</taxon>
    </lineage>
</organism>
<dbReference type="InterPro" id="IPR027417">
    <property type="entry name" value="P-loop_NTPase"/>
</dbReference>
<dbReference type="Gene3D" id="1.10.10.160">
    <property type="match status" value="1"/>
</dbReference>
<evidence type="ECO:0000259" key="6">
    <source>
        <dbReference type="PROSITE" id="PS51198"/>
    </source>
</evidence>
<dbReference type="InterPro" id="IPR048228">
    <property type="entry name" value="HelD_bacillota"/>
</dbReference>
<dbReference type="Pfam" id="PF13538">
    <property type="entry name" value="UvrD_C_2"/>
    <property type="match status" value="1"/>
</dbReference>
<dbReference type="PROSITE" id="PS51198">
    <property type="entry name" value="UVRD_HELICASE_ATP_BIND"/>
    <property type="match status" value="1"/>
</dbReference>
<dbReference type="SUPFAM" id="SSF52540">
    <property type="entry name" value="P-loop containing nucleoside triphosphate hydrolases"/>
    <property type="match status" value="1"/>
</dbReference>
<dbReference type="PANTHER" id="PTHR11070:SF17">
    <property type="entry name" value="DNA HELICASE IV"/>
    <property type="match status" value="1"/>
</dbReference>
<proteinExistence type="predicted"/>
<evidence type="ECO:0000256" key="2">
    <source>
        <dbReference type="ARBA" id="ARBA00022801"/>
    </source>
</evidence>
<keyword evidence="8" id="KW-1185">Reference proteome</keyword>
<feature type="binding site" evidence="5">
    <location>
        <begin position="231"/>
        <end position="238"/>
    </location>
    <ligand>
        <name>ATP</name>
        <dbReference type="ChEBI" id="CHEBI:30616"/>
    </ligand>
</feature>
<dbReference type="Gene3D" id="3.40.50.300">
    <property type="entry name" value="P-loop containing nucleotide triphosphate hydrolases"/>
    <property type="match status" value="3"/>
</dbReference>
<gene>
    <name evidence="7" type="primary">helD</name>
    <name evidence="7" type="ORF">P4T90_16170</name>
</gene>
<dbReference type="InterPro" id="IPR014016">
    <property type="entry name" value="UvrD-like_ATP-bd"/>
</dbReference>
<keyword evidence="4 5" id="KW-0067">ATP-binding</keyword>
<protein>
    <submittedName>
        <fullName evidence="7">RNA polymerase recycling motor HelD</fullName>
    </submittedName>
</protein>
<dbReference type="Pfam" id="PF00580">
    <property type="entry name" value="UvrD-helicase"/>
    <property type="match status" value="1"/>
</dbReference>
<evidence type="ECO:0000313" key="8">
    <source>
        <dbReference type="Proteomes" id="UP001341444"/>
    </source>
</evidence>
<name>A0ABU6MLT6_9BACI</name>
<evidence type="ECO:0000256" key="3">
    <source>
        <dbReference type="ARBA" id="ARBA00022806"/>
    </source>
</evidence>
<evidence type="ECO:0000313" key="7">
    <source>
        <dbReference type="EMBL" id="MED1204583.1"/>
    </source>
</evidence>
<dbReference type="Proteomes" id="UP001341444">
    <property type="component" value="Unassembled WGS sequence"/>
</dbReference>
<feature type="domain" description="UvrD-like helicase ATP-binding" evidence="6">
    <location>
        <begin position="210"/>
        <end position="615"/>
    </location>
</feature>
<evidence type="ECO:0000256" key="1">
    <source>
        <dbReference type="ARBA" id="ARBA00022741"/>
    </source>
</evidence>
<keyword evidence="1 5" id="KW-0547">Nucleotide-binding</keyword>